<protein>
    <submittedName>
        <fullName evidence="2">Uncharacterized protein</fullName>
    </submittedName>
</protein>
<evidence type="ECO:0000313" key="3">
    <source>
        <dbReference type="Proteomes" id="UP001597532"/>
    </source>
</evidence>
<comment type="caution">
    <text evidence="2">The sequence shown here is derived from an EMBL/GenBank/DDBJ whole genome shotgun (WGS) entry which is preliminary data.</text>
</comment>
<reference evidence="3" key="1">
    <citation type="journal article" date="2019" name="Int. J. Syst. Evol. Microbiol.">
        <title>The Global Catalogue of Microorganisms (GCM) 10K type strain sequencing project: providing services to taxonomists for standard genome sequencing and annotation.</title>
        <authorList>
            <consortium name="The Broad Institute Genomics Platform"/>
            <consortium name="The Broad Institute Genome Sequencing Center for Infectious Disease"/>
            <person name="Wu L."/>
            <person name="Ma J."/>
        </authorList>
    </citation>
    <scope>NUCLEOTIDE SEQUENCE [LARGE SCALE GENOMIC DNA]</scope>
    <source>
        <strain evidence="3">KCTC 52924</strain>
    </source>
</reference>
<proteinExistence type="predicted"/>
<organism evidence="2 3">
    <name type="scientific">Arenibacter antarcticus</name>
    <dbReference type="NCBI Taxonomy" id="2040469"/>
    <lineage>
        <taxon>Bacteria</taxon>
        <taxon>Pseudomonadati</taxon>
        <taxon>Bacteroidota</taxon>
        <taxon>Flavobacteriia</taxon>
        <taxon>Flavobacteriales</taxon>
        <taxon>Flavobacteriaceae</taxon>
        <taxon>Arenibacter</taxon>
    </lineage>
</organism>
<evidence type="ECO:0000313" key="2">
    <source>
        <dbReference type="EMBL" id="MFD2788644.1"/>
    </source>
</evidence>
<dbReference type="RefSeq" id="WP_251806950.1">
    <property type="nucleotide sequence ID" value="NZ_CP166679.1"/>
</dbReference>
<feature type="chain" id="PRO_5045537307" evidence="1">
    <location>
        <begin position="25"/>
        <end position="218"/>
    </location>
</feature>
<name>A0ABW5VC05_9FLAO</name>
<feature type="signal peptide" evidence="1">
    <location>
        <begin position="1"/>
        <end position="24"/>
    </location>
</feature>
<evidence type="ECO:0000256" key="1">
    <source>
        <dbReference type="SAM" id="SignalP"/>
    </source>
</evidence>
<sequence>MRNLNKLTGVFLLGIFLTLNVACSKDNDGPADQLGGESTMTMKINGKLWKAHVATVMTVGDTEDGEDEKTYWVNMTGVKIIDDSGSEELSESISLSLLLSGAEFNRPKKSYPVGSISNNQFGYGIIIYNEVGSESEGKGVYVSMHPEDSEQQIGNFTVKDFEIGDQNFLGQQLGKGYTRLSGTFEAELYSYDGTDTPPKKLTITEGKFNLRPLLGFGV</sequence>
<dbReference type="Proteomes" id="UP001597532">
    <property type="component" value="Unassembled WGS sequence"/>
</dbReference>
<dbReference type="EMBL" id="JBHUOK010000004">
    <property type="protein sequence ID" value="MFD2788644.1"/>
    <property type="molecule type" value="Genomic_DNA"/>
</dbReference>
<accession>A0ABW5VC05</accession>
<keyword evidence="1" id="KW-0732">Signal</keyword>
<keyword evidence="3" id="KW-1185">Reference proteome</keyword>
<gene>
    <name evidence="2" type="ORF">ACFS1K_02600</name>
</gene>